<dbReference type="Gene3D" id="1.20.1070.10">
    <property type="entry name" value="Rhodopsin 7-helix transmembrane proteins"/>
    <property type="match status" value="1"/>
</dbReference>
<keyword evidence="7" id="KW-0297">G-protein coupled receptor</keyword>
<dbReference type="InterPro" id="IPR017452">
    <property type="entry name" value="GPCR_Rhodpsn_7TM"/>
</dbReference>
<evidence type="ECO:0000313" key="11">
    <source>
        <dbReference type="EMBL" id="KAK7098897.1"/>
    </source>
</evidence>
<evidence type="ECO:0000256" key="7">
    <source>
        <dbReference type="RuleBase" id="RU000688"/>
    </source>
</evidence>
<organism evidence="11 12">
    <name type="scientific">Littorina saxatilis</name>
    <dbReference type="NCBI Taxonomy" id="31220"/>
    <lineage>
        <taxon>Eukaryota</taxon>
        <taxon>Metazoa</taxon>
        <taxon>Spiralia</taxon>
        <taxon>Lophotrochozoa</taxon>
        <taxon>Mollusca</taxon>
        <taxon>Gastropoda</taxon>
        <taxon>Caenogastropoda</taxon>
        <taxon>Littorinimorpha</taxon>
        <taxon>Littorinoidea</taxon>
        <taxon>Littorinidae</taxon>
        <taxon>Littorina</taxon>
    </lineage>
</organism>
<dbReference type="Proteomes" id="UP001374579">
    <property type="component" value="Unassembled WGS sequence"/>
</dbReference>
<reference evidence="11 12" key="1">
    <citation type="submission" date="2024-02" db="EMBL/GenBank/DDBJ databases">
        <title>Chromosome-scale genome assembly of the rough periwinkle Littorina saxatilis.</title>
        <authorList>
            <person name="De Jode A."/>
            <person name="Faria R."/>
            <person name="Formenti G."/>
            <person name="Sims Y."/>
            <person name="Smith T.P."/>
            <person name="Tracey A."/>
            <person name="Wood J.M.D."/>
            <person name="Zagrodzka Z.B."/>
            <person name="Johannesson K."/>
            <person name="Butlin R.K."/>
            <person name="Leder E.H."/>
        </authorList>
    </citation>
    <scope>NUCLEOTIDE SEQUENCE [LARGE SCALE GENOMIC DNA]</scope>
    <source>
        <strain evidence="11">Snail1</strain>
        <tissue evidence="11">Muscle</tissue>
    </source>
</reference>
<dbReference type="GO" id="GO:0005886">
    <property type="term" value="C:plasma membrane"/>
    <property type="evidence" value="ECO:0007669"/>
    <property type="project" value="UniProtKB-SubCell"/>
</dbReference>
<feature type="transmembrane region" description="Helical" evidence="9">
    <location>
        <begin position="81"/>
        <end position="105"/>
    </location>
</feature>
<feature type="transmembrane region" description="Helical" evidence="9">
    <location>
        <begin position="337"/>
        <end position="355"/>
    </location>
</feature>
<dbReference type="PRINTS" id="PR00237">
    <property type="entry name" value="GPCRRHODOPSN"/>
</dbReference>
<dbReference type="AlphaFoldDB" id="A0AAN9G8I3"/>
<keyword evidence="7" id="KW-0807">Transducer</keyword>
<evidence type="ECO:0000313" key="12">
    <source>
        <dbReference type="Proteomes" id="UP001374579"/>
    </source>
</evidence>
<evidence type="ECO:0000256" key="1">
    <source>
        <dbReference type="ARBA" id="ARBA00004651"/>
    </source>
</evidence>
<dbReference type="GO" id="GO:0004930">
    <property type="term" value="F:G protein-coupled receptor activity"/>
    <property type="evidence" value="ECO:0007669"/>
    <property type="project" value="UniProtKB-KW"/>
</dbReference>
<gene>
    <name evidence="11" type="ORF">V1264_003114</name>
</gene>
<keyword evidence="4 9" id="KW-1133">Transmembrane helix</keyword>
<feature type="compositionally biased region" description="Gly residues" evidence="8">
    <location>
        <begin position="247"/>
        <end position="257"/>
    </location>
</feature>
<dbReference type="PROSITE" id="PS50262">
    <property type="entry name" value="G_PROTEIN_RECEP_F1_2"/>
    <property type="match status" value="1"/>
</dbReference>
<dbReference type="InterPro" id="IPR000276">
    <property type="entry name" value="GPCR_Rhodpsn"/>
</dbReference>
<dbReference type="SUPFAM" id="SSF81321">
    <property type="entry name" value="Family A G protein-coupled receptor-like"/>
    <property type="match status" value="1"/>
</dbReference>
<dbReference type="SMART" id="SM01381">
    <property type="entry name" value="7TM_GPCR_Srsx"/>
    <property type="match status" value="1"/>
</dbReference>
<evidence type="ECO:0000256" key="6">
    <source>
        <dbReference type="ARBA" id="ARBA00023170"/>
    </source>
</evidence>
<keyword evidence="6 7" id="KW-0675">Receptor</keyword>
<evidence type="ECO:0000256" key="9">
    <source>
        <dbReference type="SAM" id="Phobius"/>
    </source>
</evidence>
<evidence type="ECO:0000256" key="2">
    <source>
        <dbReference type="ARBA" id="ARBA00022475"/>
    </source>
</evidence>
<feature type="transmembrane region" description="Helical" evidence="9">
    <location>
        <begin position="40"/>
        <end position="61"/>
    </location>
</feature>
<keyword evidence="3 7" id="KW-0812">Transmembrane</keyword>
<sequence>MQFIAFAVMVSFCSLLGTLGNVPVLIVYSAKNERRTANTFIKTLAVIDLVVCAIIMPYSIIMELHLVTSDIVCRMFEFVRHVSIIASNLTLVAIAVERYVAVCLIGHRLTVYHLNQGIFVVFGVSVLVAIPSMGIFAAVTKEEVKDVNCAFHHNFDDDFYFCHFTTSLLGPDLSRAYQAALMILFFLTFIAIVVFYAIVYSALWKRAKRRSLLQSFKIDLEPSSVTLKEKKTTIELSVPGSTVVGKEGVGGGGGGEVGKGEGQKKEPQPSDELMLYLGNEASECSSDEQVSRLAASSADLQSWAKNEEGSNPSSPTVMTTTIRRVTHGSRTVMHRRTARMLFLCSVVFLLTWLPFWVDVFNHTHRLFLRYLFFLGNASNPLVYGIANPHFRRSFLKLLTGFMPRCSPCSRHSHHHSTATKC</sequence>
<comment type="similarity">
    <text evidence="7">Belongs to the G-protein coupled receptor 1 family.</text>
</comment>
<protein>
    <recommendedName>
        <fullName evidence="10">G-protein coupled receptors family 1 profile domain-containing protein</fullName>
    </recommendedName>
</protein>
<dbReference type="Pfam" id="PF00001">
    <property type="entry name" value="7tm_1"/>
    <property type="match status" value="1"/>
</dbReference>
<name>A0AAN9G8I3_9CAEN</name>
<keyword evidence="2" id="KW-1003">Cell membrane</keyword>
<evidence type="ECO:0000259" key="10">
    <source>
        <dbReference type="PROSITE" id="PS50262"/>
    </source>
</evidence>
<feature type="domain" description="G-protein coupled receptors family 1 profile" evidence="10">
    <location>
        <begin position="20"/>
        <end position="357"/>
    </location>
</feature>
<evidence type="ECO:0000256" key="5">
    <source>
        <dbReference type="ARBA" id="ARBA00023136"/>
    </source>
</evidence>
<feature type="transmembrane region" description="Helical" evidence="9">
    <location>
        <begin position="367"/>
        <end position="386"/>
    </location>
</feature>
<comment type="subcellular location">
    <subcellularLocation>
        <location evidence="1">Cell membrane</location>
        <topology evidence="1">Multi-pass membrane protein</topology>
    </subcellularLocation>
</comment>
<feature type="transmembrane region" description="Helical" evidence="9">
    <location>
        <begin position="176"/>
        <end position="203"/>
    </location>
</feature>
<proteinExistence type="inferred from homology"/>
<evidence type="ECO:0000256" key="4">
    <source>
        <dbReference type="ARBA" id="ARBA00022989"/>
    </source>
</evidence>
<dbReference type="PROSITE" id="PS00237">
    <property type="entry name" value="G_PROTEIN_RECEP_F1_1"/>
    <property type="match status" value="1"/>
</dbReference>
<keyword evidence="12" id="KW-1185">Reference proteome</keyword>
<dbReference type="EMBL" id="JBAMIC010000012">
    <property type="protein sequence ID" value="KAK7098897.1"/>
    <property type="molecule type" value="Genomic_DNA"/>
</dbReference>
<comment type="caution">
    <text evidence="11">The sequence shown here is derived from an EMBL/GenBank/DDBJ whole genome shotgun (WGS) entry which is preliminary data.</text>
</comment>
<accession>A0AAN9G8I3</accession>
<dbReference type="PANTHER" id="PTHR24241">
    <property type="entry name" value="NEUROPEPTIDE RECEPTOR-RELATED G-PROTEIN COUPLED RECEPTOR"/>
    <property type="match status" value="1"/>
</dbReference>
<dbReference type="CDD" id="cd00637">
    <property type="entry name" value="7tm_classA_rhodopsin-like"/>
    <property type="match status" value="1"/>
</dbReference>
<feature type="region of interest" description="Disordered" evidence="8">
    <location>
        <begin position="244"/>
        <end position="269"/>
    </location>
</feature>
<feature type="compositionally biased region" description="Basic and acidic residues" evidence="8">
    <location>
        <begin position="258"/>
        <end position="268"/>
    </location>
</feature>
<evidence type="ECO:0000256" key="3">
    <source>
        <dbReference type="ARBA" id="ARBA00022692"/>
    </source>
</evidence>
<keyword evidence="5 9" id="KW-0472">Membrane</keyword>
<feature type="transmembrane region" description="Helical" evidence="9">
    <location>
        <begin position="117"/>
        <end position="138"/>
    </location>
</feature>
<feature type="transmembrane region" description="Helical" evidence="9">
    <location>
        <begin position="6"/>
        <end position="28"/>
    </location>
</feature>
<evidence type="ECO:0000256" key="8">
    <source>
        <dbReference type="SAM" id="MobiDB-lite"/>
    </source>
</evidence>